<protein>
    <submittedName>
        <fullName evidence="1">Uncharacterized protein</fullName>
    </submittedName>
</protein>
<keyword evidence="2" id="KW-1185">Reference proteome</keyword>
<sequence length="74" mass="8583">MLDFQQSEDKLNCYIYVTSIECLFGVSTKTWNQLKPAETTYNHLQPSTTIYNHLKNSATTYNHLKNINSHSQTI</sequence>
<comment type="caution">
    <text evidence="1">The sequence shown here is derived from an EMBL/GenBank/DDBJ whole genome shotgun (WGS) entry which is preliminary data.</text>
</comment>
<evidence type="ECO:0000313" key="2">
    <source>
        <dbReference type="Proteomes" id="UP001159428"/>
    </source>
</evidence>
<organism evidence="1 2">
    <name type="scientific">Pocillopora meandrina</name>
    <dbReference type="NCBI Taxonomy" id="46732"/>
    <lineage>
        <taxon>Eukaryota</taxon>
        <taxon>Metazoa</taxon>
        <taxon>Cnidaria</taxon>
        <taxon>Anthozoa</taxon>
        <taxon>Hexacorallia</taxon>
        <taxon>Scleractinia</taxon>
        <taxon>Astrocoeniina</taxon>
        <taxon>Pocilloporidae</taxon>
        <taxon>Pocillopora</taxon>
    </lineage>
</organism>
<gene>
    <name evidence="1" type="ORF">PMEA_00016890</name>
</gene>
<dbReference type="AlphaFoldDB" id="A0AAU9VU33"/>
<dbReference type="Proteomes" id="UP001159428">
    <property type="component" value="Unassembled WGS sequence"/>
</dbReference>
<name>A0AAU9VU33_9CNID</name>
<reference evidence="1 2" key="1">
    <citation type="submission" date="2022-05" db="EMBL/GenBank/DDBJ databases">
        <authorList>
            <consortium name="Genoscope - CEA"/>
            <person name="William W."/>
        </authorList>
    </citation>
    <scope>NUCLEOTIDE SEQUENCE [LARGE SCALE GENOMIC DNA]</scope>
</reference>
<proteinExistence type="predicted"/>
<dbReference type="EMBL" id="CALNXJ010000003">
    <property type="protein sequence ID" value="CAH3036474.1"/>
    <property type="molecule type" value="Genomic_DNA"/>
</dbReference>
<accession>A0AAU9VU33</accession>
<evidence type="ECO:0000313" key="1">
    <source>
        <dbReference type="EMBL" id="CAH3036474.1"/>
    </source>
</evidence>